<dbReference type="PANTHER" id="PTHR43744:SF8">
    <property type="entry name" value="SN-GLYCEROL-3-PHOSPHATE TRANSPORT SYSTEM PERMEASE PROTEIN UGPE"/>
    <property type="match status" value="1"/>
</dbReference>
<evidence type="ECO:0000256" key="7">
    <source>
        <dbReference type="RuleBase" id="RU363032"/>
    </source>
</evidence>
<gene>
    <name evidence="9" type="ORF">IC621_26005</name>
</gene>
<evidence type="ECO:0000256" key="6">
    <source>
        <dbReference type="ARBA" id="ARBA00023136"/>
    </source>
</evidence>
<feature type="transmembrane region" description="Helical" evidence="7">
    <location>
        <begin position="139"/>
        <end position="162"/>
    </location>
</feature>
<dbReference type="InterPro" id="IPR000515">
    <property type="entry name" value="MetI-like"/>
</dbReference>
<evidence type="ECO:0000256" key="2">
    <source>
        <dbReference type="ARBA" id="ARBA00022448"/>
    </source>
</evidence>
<dbReference type="Gene3D" id="1.10.3720.10">
    <property type="entry name" value="MetI-like"/>
    <property type="match status" value="1"/>
</dbReference>
<dbReference type="SUPFAM" id="SSF161098">
    <property type="entry name" value="MetI-like"/>
    <property type="match status" value="1"/>
</dbReference>
<evidence type="ECO:0000313" key="10">
    <source>
        <dbReference type="Proteomes" id="UP000626844"/>
    </source>
</evidence>
<evidence type="ECO:0000256" key="4">
    <source>
        <dbReference type="ARBA" id="ARBA00022692"/>
    </source>
</evidence>
<keyword evidence="5 7" id="KW-1133">Transmembrane helix</keyword>
<comment type="subcellular location">
    <subcellularLocation>
        <location evidence="1 7">Cell membrane</location>
        <topology evidence="1 7">Multi-pass membrane protein</topology>
    </subcellularLocation>
</comment>
<evidence type="ECO:0000256" key="3">
    <source>
        <dbReference type="ARBA" id="ARBA00022475"/>
    </source>
</evidence>
<dbReference type="InterPro" id="IPR035906">
    <property type="entry name" value="MetI-like_sf"/>
</dbReference>
<dbReference type="CDD" id="cd06261">
    <property type="entry name" value="TM_PBP2"/>
    <property type="match status" value="1"/>
</dbReference>
<name>A0A926NTD9_9BACI</name>
<dbReference type="Proteomes" id="UP000626844">
    <property type="component" value="Unassembled WGS sequence"/>
</dbReference>
<comment type="similarity">
    <text evidence="7">Belongs to the binding-protein-dependent transport system permease family.</text>
</comment>
<evidence type="ECO:0000259" key="8">
    <source>
        <dbReference type="PROSITE" id="PS50928"/>
    </source>
</evidence>
<feature type="transmembrane region" description="Helical" evidence="7">
    <location>
        <begin position="70"/>
        <end position="94"/>
    </location>
</feature>
<feature type="domain" description="ABC transmembrane type-1" evidence="8">
    <location>
        <begin position="71"/>
        <end position="262"/>
    </location>
</feature>
<evidence type="ECO:0000256" key="5">
    <source>
        <dbReference type="ARBA" id="ARBA00022989"/>
    </source>
</evidence>
<evidence type="ECO:0000313" key="9">
    <source>
        <dbReference type="EMBL" id="MBD1383601.1"/>
    </source>
</evidence>
<dbReference type="AlphaFoldDB" id="A0A926NTD9"/>
<comment type="caution">
    <text evidence="9">The sequence shown here is derived from an EMBL/GenBank/DDBJ whole genome shotgun (WGS) entry which is preliminary data.</text>
</comment>
<sequence>MWTSKYSWKFLLIEIALILLAIVYLSPFFFVVVNSFKDFSAILNNPASLPERLDFTNFIRAWEMINLPSALFNTILITIFTNLVLVIFASMAAYRLVRHPSKGNNMLFLIFVSTMVIPFQAIMIPLVQMSKWFSLINTIHGIVIINMGLIVPFTIFLYHGFIKTIPKEIEEAAIIDGCSPYGVFWRIVFPLLKPMTVTAVVLQSINLWNQFLEPLLFLQLPELHTIQIAINTLFGAYTNQWDLALAALTISILPIIVFFLIMQKQIVAGITSGGIKG</sequence>
<organism evidence="9 10">
    <name type="scientific">Metabacillus arenae</name>
    <dbReference type="NCBI Taxonomy" id="2771434"/>
    <lineage>
        <taxon>Bacteria</taxon>
        <taxon>Bacillati</taxon>
        <taxon>Bacillota</taxon>
        <taxon>Bacilli</taxon>
        <taxon>Bacillales</taxon>
        <taxon>Bacillaceae</taxon>
        <taxon>Metabacillus</taxon>
    </lineage>
</organism>
<proteinExistence type="inferred from homology"/>
<dbReference type="EMBL" id="JACXAI010000070">
    <property type="protein sequence ID" value="MBD1383601.1"/>
    <property type="molecule type" value="Genomic_DNA"/>
</dbReference>
<feature type="transmembrane region" description="Helical" evidence="7">
    <location>
        <begin position="106"/>
        <end position="127"/>
    </location>
</feature>
<feature type="transmembrane region" description="Helical" evidence="7">
    <location>
        <begin position="183"/>
        <end position="205"/>
    </location>
</feature>
<accession>A0A926NTD9</accession>
<reference evidence="9" key="1">
    <citation type="submission" date="2020-09" db="EMBL/GenBank/DDBJ databases">
        <title>A novel bacterium of genus Bacillus, isolated from South China Sea.</title>
        <authorList>
            <person name="Huang H."/>
            <person name="Mo K."/>
            <person name="Hu Y."/>
        </authorList>
    </citation>
    <scope>NUCLEOTIDE SEQUENCE</scope>
    <source>
        <strain evidence="9">IB182487</strain>
    </source>
</reference>
<feature type="transmembrane region" description="Helical" evidence="7">
    <location>
        <begin position="12"/>
        <end position="33"/>
    </location>
</feature>
<evidence type="ECO:0000256" key="1">
    <source>
        <dbReference type="ARBA" id="ARBA00004651"/>
    </source>
</evidence>
<keyword evidence="6 7" id="KW-0472">Membrane</keyword>
<keyword evidence="3" id="KW-1003">Cell membrane</keyword>
<dbReference type="PROSITE" id="PS50928">
    <property type="entry name" value="ABC_TM1"/>
    <property type="match status" value="1"/>
</dbReference>
<dbReference type="PANTHER" id="PTHR43744">
    <property type="entry name" value="ABC TRANSPORTER PERMEASE PROTEIN MG189-RELATED-RELATED"/>
    <property type="match status" value="1"/>
</dbReference>
<dbReference type="Pfam" id="PF00528">
    <property type="entry name" value="BPD_transp_1"/>
    <property type="match status" value="1"/>
</dbReference>
<keyword evidence="2 7" id="KW-0813">Transport</keyword>
<keyword evidence="4 7" id="KW-0812">Transmembrane</keyword>
<dbReference type="GO" id="GO:0055085">
    <property type="term" value="P:transmembrane transport"/>
    <property type="evidence" value="ECO:0007669"/>
    <property type="project" value="InterPro"/>
</dbReference>
<keyword evidence="10" id="KW-1185">Reference proteome</keyword>
<feature type="transmembrane region" description="Helical" evidence="7">
    <location>
        <begin position="243"/>
        <end position="262"/>
    </location>
</feature>
<dbReference type="GO" id="GO:0005886">
    <property type="term" value="C:plasma membrane"/>
    <property type="evidence" value="ECO:0007669"/>
    <property type="project" value="UniProtKB-SubCell"/>
</dbReference>
<protein>
    <submittedName>
        <fullName evidence="9">Carbohydrate ABC transporter permease</fullName>
    </submittedName>
</protein>